<dbReference type="OrthoDB" id="3766519at2"/>
<protein>
    <submittedName>
        <fullName evidence="6">TetR/AcrR family transcriptional regulator</fullName>
    </submittedName>
</protein>
<keyword evidence="3" id="KW-0804">Transcription</keyword>
<sequence>MSADKCCESHATAALVGRQVVNVLCGRPHFPISEAATEMNDEGRPGTDTAGNIREVALDLFSRQGYERSTLREIADALGITKAAVYYHYRTKVEILDDLLRPMIDGEDWIIADAESDTAAIGSPAWRLTLVERYIDLLLTHRRVATYAMNDLAGVANSTLLDRMRANDARLAALLANGDLSVEQRVRTSAALGVIVAILALPDVSNAELRPQLLRVVRDVLGLTEQARDAASA</sequence>
<evidence type="ECO:0000256" key="3">
    <source>
        <dbReference type="ARBA" id="ARBA00023163"/>
    </source>
</evidence>
<dbReference type="PANTHER" id="PTHR30055:SF234">
    <property type="entry name" value="HTH-TYPE TRANSCRIPTIONAL REGULATOR BETI"/>
    <property type="match status" value="1"/>
</dbReference>
<dbReference type="GO" id="GO:0000976">
    <property type="term" value="F:transcription cis-regulatory region binding"/>
    <property type="evidence" value="ECO:0007669"/>
    <property type="project" value="TreeGrafter"/>
</dbReference>
<accession>A0A4R5A4S9</accession>
<dbReference type="SUPFAM" id="SSF46689">
    <property type="entry name" value="Homeodomain-like"/>
    <property type="match status" value="1"/>
</dbReference>
<evidence type="ECO:0000256" key="2">
    <source>
        <dbReference type="ARBA" id="ARBA00023125"/>
    </source>
</evidence>
<dbReference type="RefSeq" id="WP_132104997.1">
    <property type="nucleotide sequence ID" value="NZ_SMLB01000033.1"/>
</dbReference>
<name>A0A4R5A4S9_9ACTN</name>
<dbReference type="PROSITE" id="PS50977">
    <property type="entry name" value="HTH_TETR_2"/>
    <property type="match status" value="1"/>
</dbReference>
<evidence type="ECO:0000313" key="6">
    <source>
        <dbReference type="EMBL" id="TDD66998.1"/>
    </source>
</evidence>
<reference evidence="6 7" key="1">
    <citation type="submission" date="2019-02" db="EMBL/GenBank/DDBJ databases">
        <title>Draft genome sequences of novel Actinobacteria.</title>
        <authorList>
            <person name="Sahin N."/>
            <person name="Ay H."/>
            <person name="Saygin H."/>
        </authorList>
    </citation>
    <scope>NUCLEOTIDE SEQUENCE [LARGE SCALE GENOMIC DNA]</scope>
    <source>
        <strain evidence="6 7">8K307</strain>
    </source>
</reference>
<dbReference type="InterPro" id="IPR050109">
    <property type="entry name" value="HTH-type_TetR-like_transc_reg"/>
</dbReference>
<feature type="DNA-binding region" description="H-T-H motif" evidence="4">
    <location>
        <begin position="70"/>
        <end position="89"/>
    </location>
</feature>
<proteinExistence type="predicted"/>
<evidence type="ECO:0000256" key="4">
    <source>
        <dbReference type="PROSITE-ProRule" id="PRU00335"/>
    </source>
</evidence>
<dbReference type="Pfam" id="PF00440">
    <property type="entry name" value="TetR_N"/>
    <property type="match status" value="1"/>
</dbReference>
<dbReference type="Proteomes" id="UP000295217">
    <property type="component" value="Unassembled WGS sequence"/>
</dbReference>
<dbReference type="PANTHER" id="PTHR30055">
    <property type="entry name" value="HTH-TYPE TRANSCRIPTIONAL REGULATOR RUTR"/>
    <property type="match status" value="1"/>
</dbReference>
<comment type="caution">
    <text evidence="6">The sequence shown here is derived from an EMBL/GenBank/DDBJ whole genome shotgun (WGS) entry which is preliminary data.</text>
</comment>
<dbReference type="AlphaFoldDB" id="A0A4R5A4S9"/>
<dbReference type="EMBL" id="SMLB01000033">
    <property type="protein sequence ID" value="TDD66998.1"/>
    <property type="molecule type" value="Genomic_DNA"/>
</dbReference>
<dbReference type="PRINTS" id="PR00455">
    <property type="entry name" value="HTHTETR"/>
</dbReference>
<keyword evidence="2 4" id="KW-0238">DNA-binding</keyword>
<feature type="domain" description="HTH tetR-type" evidence="5">
    <location>
        <begin position="47"/>
        <end position="107"/>
    </location>
</feature>
<dbReference type="GO" id="GO:0003700">
    <property type="term" value="F:DNA-binding transcription factor activity"/>
    <property type="evidence" value="ECO:0007669"/>
    <property type="project" value="TreeGrafter"/>
</dbReference>
<organism evidence="6 7">
    <name type="scientific">Jiangella aurantiaca</name>
    <dbReference type="NCBI Taxonomy" id="2530373"/>
    <lineage>
        <taxon>Bacteria</taxon>
        <taxon>Bacillati</taxon>
        <taxon>Actinomycetota</taxon>
        <taxon>Actinomycetes</taxon>
        <taxon>Jiangellales</taxon>
        <taxon>Jiangellaceae</taxon>
        <taxon>Jiangella</taxon>
    </lineage>
</organism>
<keyword evidence="1" id="KW-0805">Transcription regulation</keyword>
<gene>
    <name evidence="6" type="ORF">E1262_20475</name>
</gene>
<keyword evidence="7" id="KW-1185">Reference proteome</keyword>
<dbReference type="Gene3D" id="1.10.357.10">
    <property type="entry name" value="Tetracycline Repressor, domain 2"/>
    <property type="match status" value="1"/>
</dbReference>
<evidence type="ECO:0000313" key="7">
    <source>
        <dbReference type="Proteomes" id="UP000295217"/>
    </source>
</evidence>
<evidence type="ECO:0000259" key="5">
    <source>
        <dbReference type="PROSITE" id="PS50977"/>
    </source>
</evidence>
<dbReference type="InterPro" id="IPR001647">
    <property type="entry name" value="HTH_TetR"/>
</dbReference>
<evidence type="ECO:0000256" key="1">
    <source>
        <dbReference type="ARBA" id="ARBA00023015"/>
    </source>
</evidence>
<dbReference type="InterPro" id="IPR009057">
    <property type="entry name" value="Homeodomain-like_sf"/>
</dbReference>